<keyword evidence="2" id="KW-1185">Reference proteome</keyword>
<gene>
    <name evidence="1" type="ORF">M5X12_21055</name>
</gene>
<sequence>MPYEAKTNWKYDDTVTEKDLNRIEQGLKDAHVAEYKDITLQPGAQIIEAENDTPFKLGSIKGRTLANLLGRNGRFVDLTKYIPDAVTAEKEGDYLKVTLNGSKERGTFRTPTRARVGEGASKYLLVGVVNAGTAKSAHIELSDEVNYAISSNPVTGTEDQVAFAIFDGSKTSSGMGVYLHVLGSKDSYAYFKDLRVFEISDEDAKLLFMTAPETVGERYPYVDSITNILNPYIISRHGNMLPPFHEWNYINEKGIIVDQYLYRQREYSSATWTHVTVPVASNTNYSLAFNGTNNIKMRVVNGNESTILLSDITECGVFNSGLNNTINVYVHAGVHGEIKNPMLIPTSDIKEFIPRYSSIWAAECQLAANPVDRSNADVLNMGDDGLPYVFEKWKKVTLDDSNAWSFGSSKSGYKTIYTRLSNNYAGEGSHFVSKYDGTVLGYDNSLSSADVATIDFAGNGNLNIAVSNADSGWGDSYTPSNDEIKAYFLGWKMYAGDVSPTLPYNRTDGLYKKWCYRDPFGADGLAGGTETLPTTQAPITTTWQPYRLQYLKAKPTTEPASNYETGLTLSKGWNMVQVGSSVVLREKANFAINAANTHYCVNTTEGSDDAPTPFHYRTEDILSIFKNQKTYAHWEKNIFLPYGKYRATIVKEYYDPTAVYHVTYTMLDPTLSAPINGSIATNLRSALTEVVQWSGDVERRLSVVETKKAEKDTKLQFIKPTLLNDWKLFGESGRPEAGYCKDRDGFVYLTGVITGGIVGVTGKPAFVLPVGYRPKRLLSKIAISTSSSNAAVDIAADGGIYIITGDNYFIALDTISPFLAEQ</sequence>
<evidence type="ECO:0000313" key="2">
    <source>
        <dbReference type="Proteomes" id="UP001527181"/>
    </source>
</evidence>
<reference evidence="1 2" key="1">
    <citation type="submission" date="2022-05" db="EMBL/GenBank/DDBJ databases">
        <title>Genome Sequencing of Bee-Associated Microbes.</title>
        <authorList>
            <person name="Dunlap C."/>
        </authorList>
    </citation>
    <scope>NUCLEOTIDE SEQUENCE [LARGE SCALE GENOMIC DNA]</scope>
    <source>
        <strain evidence="1 2">NRRL B-04010</strain>
    </source>
</reference>
<accession>A0ABT4H2Z8</accession>
<protein>
    <submittedName>
        <fullName evidence="1">Uncharacterized protein</fullName>
    </submittedName>
</protein>
<dbReference type="EMBL" id="JAMDNP010000048">
    <property type="protein sequence ID" value="MCY9763026.1"/>
    <property type="molecule type" value="Genomic_DNA"/>
</dbReference>
<dbReference type="Proteomes" id="UP001527181">
    <property type="component" value="Unassembled WGS sequence"/>
</dbReference>
<comment type="caution">
    <text evidence="1">The sequence shown here is derived from an EMBL/GenBank/DDBJ whole genome shotgun (WGS) entry which is preliminary data.</text>
</comment>
<evidence type="ECO:0000313" key="1">
    <source>
        <dbReference type="EMBL" id="MCY9763026.1"/>
    </source>
</evidence>
<proteinExistence type="predicted"/>
<dbReference type="RefSeq" id="WP_268599013.1">
    <property type="nucleotide sequence ID" value="NZ_JAMDNP010000048.1"/>
</dbReference>
<organism evidence="1 2">
    <name type="scientific">Paenibacillus alvei</name>
    <name type="common">Bacillus alvei</name>
    <dbReference type="NCBI Taxonomy" id="44250"/>
    <lineage>
        <taxon>Bacteria</taxon>
        <taxon>Bacillati</taxon>
        <taxon>Bacillota</taxon>
        <taxon>Bacilli</taxon>
        <taxon>Bacillales</taxon>
        <taxon>Paenibacillaceae</taxon>
        <taxon>Paenibacillus</taxon>
    </lineage>
</organism>
<name>A0ABT4H2Z8_PAEAL</name>